<name>F0FAU7_9BACT</name>
<dbReference type="AlphaFoldDB" id="F0FAU7"/>
<proteinExistence type="predicted"/>
<reference evidence="1 2" key="1">
    <citation type="submission" date="2011-01" db="EMBL/GenBank/DDBJ databases">
        <authorList>
            <person name="Muzny D."/>
            <person name="Qin X."/>
            <person name="Deng J."/>
            <person name="Jiang H."/>
            <person name="Liu Y."/>
            <person name="Qu J."/>
            <person name="Song X.-Z."/>
            <person name="Zhang L."/>
            <person name="Thornton R."/>
            <person name="Coyle M."/>
            <person name="Francisco L."/>
            <person name="Jackson L."/>
            <person name="Javaid M."/>
            <person name="Korchina V."/>
            <person name="Kovar C."/>
            <person name="Mata R."/>
            <person name="Mathew T."/>
            <person name="Ngo R."/>
            <person name="Nguyen L."/>
            <person name="Nguyen N."/>
            <person name="Okwuonu G."/>
            <person name="Ongeri F."/>
            <person name="Pham C."/>
            <person name="Simmons D."/>
            <person name="Wilczek-Boney K."/>
            <person name="Hale W."/>
            <person name="Jakkamsetti A."/>
            <person name="Pham P."/>
            <person name="Ruth R."/>
            <person name="San Lucas F."/>
            <person name="Warren J."/>
            <person name="Zhang J."/>
            <person name="Zhao Z."/>
            <person name="Zhou C."/>
            <person name="Zhu D."/>
            <person name="Lee S."/>
            <person name="Bess C."/>
            <person name="Blankenburg K."/>
            <person name="Forbes L."/>
            <person name="Fu Q."/>
            <person name="Gubbala S."/>
            <person name="Hirani K."/>
            <person name="Jayaseelan J.C."/>
            <person name="Lara F."/>
            <person name="Munidasa M."/>
            <person name="Palculict T."/>
            <person name="Patil S."/>
            <person name="Pu L.-L."/>
            <person name="Saada N."/>
            <person name="Tang L."/>
            <person name="Weissenberger G."/>
            <person name="Zhu Y."/>
            <person name="Hemphill L."/>
            <person name="Shang Y."/>
            <person name="Youmans B."/>
            <person name="Ayvaz T."/>
            <person name="Ross M."/>
            <person name="Santibanez J."/>
            <person name="Aqrawi P."/>
            <person name="Gross S."/>
            <person name="Joshi V."/>
            <person name="Fowler G."/>
            <person name="Nazareth L."/>
            <person name="Reid J."/>
            <person name="Worley K."/>
            <person name="Petrosino J."/>
            <person name="Highlander S."/>
            <person name="Gibbs R."/>
        </authorList>
    </citation>
    <scope>NUCLEOTIDE SEQUENCE [LARGE SCALE GENOMIC DNA]</scope>
    <source>
        <strain evidence="1 2">DSM 16608</strain>
    </source>
</reference>
<organism evidence="1 2">
    <name type="scientific">Prevotella multiformis DSM 16608</name>
    <dbReference type="NCBI Taxonomy" id="888743"/>
    <lineage>
        <taxon>Bacteria</taxon>
        <taxon>Pseudomonadati</taxon>
        <taxon>Bacteroidota</taxon>
        <taxon>Bacteroidia</taxon>
        <taxon>Bacteroidales</taxon>
        <taxon>Prevotellaceae</taxon>
        <taxon>Prevotella</taxon>
    </lineage>
</organism>
<keyword evidence="2" id="KW-1185">Reference proteome</keyword>
<dbReference type="Proteomes" id="UP000005697">
    <property type="component" value="Unassembled WGS sequence"/>
</dbReference>
<comment type="caution">
    <text evidence="1">The sequence shown here is derived from an EMBL/GenBank/DDBJ whole genome shotgun (WGS) entry which is preliminary data.</text>
</comment>
<dbReference type="HOGENOM" id="CLU_2397180_0_0_10"/>
<evidence type="ECO:0000313" key="1">
    <source>
        <dbReference type="EMBL" id="EGC18710.1"/>
    </source>
</evidence>
<accession>F0FAU7</accession>
<protein>
    <submittedName>
        <fullName evidence="1">Uncharacterized protein</fullName>
    </submittedName>
</protein>
<dbReference type="EMBL" id="AEWX01000047">
    <property type="protein sequence ID" value="EGC18710.1"/>
    <property type="molecule type" value="Genomic_DNA"/>
</dbReference>
<sequence length="93" mass="10603">MGRVESLPGLPDRNEDGKRCTDRYRTEHAENAAWLYCGGRYFPRRQALSALHAKHYLKDFPNKEKQSGDIGTDAGIQLTEKNKRHSLPCAVFL</sequence>
<gene>
    <name evidence="1" type="ORF">HMPREF9141_2714</name>
</gene>
<dbReference type="STRING" id="888743.HMPREF9141_2714"/>
<evidence type="ECO:0000313" key="2">
    <source>
        <dbReference type="Proteomes" id="UP000005697"/>
    </source>
</evidence>